<accession>A0ACC0LPP6</accession>
<reference evidence="1" key="1">
    <citation type="submission" date="2022-02" db="EMBL/GenBank/DDBJ databases">
        <title>Plant Genome Project.</title>
        <authorList>
            <person name="Zhang R.-G."/>
        </authorList>
    </citation>
    <scope>NUCLEOTIDE SEQUENCE</scope>
    <source>
        <strain evidence="1">AT1</strain>
    </source>
</reference>
<dbReference type="EMBL" id="CM046398">
    <property type="protein sequence ID" value="KAI8530680.1"/>
    <property type="molecule type" value="Genomic_DNA"/>
</dbReference>
<gene>
    <name evidence="1" type="ORF">RHMOL_Rhmol11G0078400</name>
</gene>
<keyword evidence="2" id="KW-1185">Reference proteome</keyword>
<comment type="caution">
    <text evidence="1">The sequence shown here is derived from an EMBL/GenBank/DDBJ whole genome shotgun (WGS) entry which is preliminary data.</text>
</comment>
<evidence type="ECO:0000313" key="2">
    <source>
        <dbReference type="Proteomes" id="UP001062846"/>
    </source>
</evidence>
<protein>
    <submittedName>
        <fullName evidence="1">Uncharacterized protein</fullName>
    </submittedName>
</protein>
<dbReference type="Proteomes" id="UP001062846">
    <property type="component" value="Chromosome 11"/>
</dbReference>
<organism evidence="1 2">
    <name type="scientific">Rhododendron molle</name>
    <name type="common">Chinese azalea</name>
    <name type="synonym">Azalea mollis</name>
    <dbReference type="NCBI Taxonomy" id="49168"/>
    <lineage>
        <taxon>Eukaryota</taxon>
        <taxon>Viridiplantae</taxon>
        <taxon>Streptophyta</taxon>
        <taxon>Embryophyta</taxon>
        <taxon>Tracheophyta</taxon>
        <taxon>Spermatophyta</taxon>
        <taxon>Magnoliopsida</taxon>
        <taxon>eudicotyledons</taxon>
        <taxon>Gunneridae</taxon>
        <taxon>Pentapetalae</taxon>
        <taxon>asterids</taxon>
        <taxon>Ericales</taxon>
        <taxon>Ericaceae</taxon>
        <taxon>Ericoideae</taxon>
        <taxon>Rhodoreae</taxon>
        <taxon>Rhododendron</taxon>
    </lineage>
</organism>
<sequence length="372" mass="40237">MHGGAVAPVHGGDAVLVHGGDVALWQQSGMFGCSGGGGSRSVIWDNNKGVFPGLSNDGIVPDIIGGASDITLWQQQRLVLRVSAVILEASSSQVAVWMKPISINRGTRYHESPKFTKPISVKLKGGGCPIGTVPIRRLTKEDLIRERLASRIMPLEYYTPGAHNVVLPTRADSNKKFLGAGAALSLHNPHVDGRQYSAAKVKILNGPDSIEAGLDNLTVFNTRCPGFILVRPDETLDLIYHNFSVPGGQSFYMQTYIARGCSKTEIQSTVQILNEEDDKAELENEVEIVEEVAEQMWKPKRSAIVALALSTSISSDGVINRNKIILDEAQAIWTCNKIMGLGYDGEKDEVITKFAAMEAQDLDRADKAAGKA</sequence>
<evidence type="ECO:0000313" key="1">
    <source>
        <dbReference type="EMBL" id="KAI8530680.1"/>
    </source>
</evidence>
<proteinExistence type="predicted"/>
<name>A0ACC0LPP6_RHOML</name>